<dbReference type="EMBL" id="CAKLBY020000004">
    <property type="protein sequence ID" value="CAK7895301.1"/>
    <property type="molecule type" value="Genomic_DNA"/>
</dbReference>
<name>A0AAV1T1H1_9STRA</name>
<comment type="caution">
    <text evidence="3">The sequence shown here is derived from an EMBL/GenBank/DDBJ whole genome shotgun (WGS) entry which is preliminary data.</text>
</comment>
<dbReference type="AlphaFoldDB" id="A0AAV1T1H1"/>
<dbReference type="Proteomes" id="UP001162060">
    <property type="component" value="Unassembled WGS sequence"/>
</dbReference>
<evidence type="ECO:0000313" key="3">
    <source>
        <dbReference type="EMBL" id="CAK7895301.1"/>
    </source>
</evidence>
<evidence type="ECO:0000256" key="1">
    <source>
        <dbReference type="SAM" id="MobiDB-lite"/>
    </source>
</evidence>
<sequence>MRRLNCFELFACAMLLITVNLAASVMDPEATARGAHTPKQETAKGLLSATATDGVDEEERADLWAPGFKLATNWCEHLILELWSKIEKTHPKISGMDQKLEGPTMAETVTSDEKTTSLKQTNLHDKYKAFYATIQNVIVGRFDVLQPSALFSEDFSGFALECVKGWKDEYKRARERFRLSEDHALFKYFAMLQILLTLMPEERVAILLQNTIENCEGTARKFAKLVQNEQFRDWEANGMKVTDVQKMDPFRTQLSEHERGFKEGEIGPIPEDLIKKLTQAYLGRLRVLRKERLTQAYLGRLRVLRKGNEHELMPELKKYSSSTRKREEPTEHTRSKRKREELKLHTRPTRKQEKPTEHTSFKRKKEDPTEHLGFMPKREEPKLHTGPPRKREEPTEHTIFTRKREESTSPSLSV</sequence>
<feature type="region of interest" description="Disordered" evidence="1">
    <location>
        <begin position="314"/>
        <end position="414"/>
    </location>
</feature>
<reference evidence="3" key="1">
    <citation type="submission" date="2024-01" db="EMBL/GenBank/DDBJ databases">
        <authorList>
            <person name="Webb A."/>
        </authorList>
    </citation>
    <scope>NUCLEOTIDE SEQUENCE</scope>
    <source>
        <strain evidence="3">Pm1</strain>
    </source>
</reference>
<gene>
    <name evidence="3" type="ORF">PM001_LOCUS1013</name>
</gene>
<feature type="compositionally biased region" description="Basic and acidic residues" evidence="1">
    <location>
        <begin position="314"/>
        <end position="396"/>
    </location>
</feature>
<evidence type="ECO:0000256" key="2">
    <source>
        <dbReference type="SAM" id="SignalP"/>
    </source>
</evidence>
<feature type="signal peptide" evidence="2">
    <location>
        <begin position="1"/>
        <end position="22"/>
    </location>
</feature>
<proteinExistence type="predicted"/>
<feature type="chain" id="PRO_5043370879" evidence="2">
    <location>
        <begin position="23"/>
        <end position="414"/>
    </location>
</feature>
<keyword evidence="2" id="KW-0732">Signal</keyword>
<accession>A0AAV1T1H1</accession>
<organism evidence="3 4">
    <name type="scientific">Peronospora matthiolae</name>
    <dbReference type="NCBI Taxonomy" id="2874970"/>
    <lineage>
        <taxon>Eukaryota</taxon>
        <taxon>Sar</taxon>
        <taxon>Stramenopiles</taxon>
        <taxon>Oomycota</taxon>
        <taxon>Peronosporomycetes</taxon>
        <taxon>Peronosporales</taxon>
        <taxon>Peronosporaceae</taxon>
        <taxon>Peronospora</taxon>
    </lineage>
</organism>
<protein>
    <submittedName>
        <fullName evidence="3">Uncharacterized protein</fullName>
    </submittedName>
</protein>
<evidence type="ECO:0000313" key="4">
    <source>
        <dbReference type="Proteomes" id="UP001162060"/>
    </source>
</evidence>